<proteinExistence type="inferred from homology"/>
<evidence type="ECO:0000313" key="9">
    <source>
        <dbReference type="Proteomes" id="UP001187192"/>
    </source>
</evidence>
<keyword evidence="2" id="KW-0479">Metal-binding</keyword>
<dbReference type="PANTHER" id="PTHR47165">
    <property type="entry name" value="OS03G0429900 PROTEIN"/>
    <property type="match status" value="1"/>
</dbReference>
<evidence type="ECO:0000256" key="6">
    <source>
        <dbReference type="SAM" id="MobiDB-lite"/>
    </source>
</evidence>
<evidence type="ECO:0000313" key="8">
    <source>
        <dbReference type="EMBL" id="GMN63527.1"/>
    </source>
</evidence>
<feature type="region of interest" description="Disordered" evidence="6">
    <location>
        <begin position="332"/>
        <end position="415"/>
    </location>
</feature>
<evidence type="ECO:0000256" key="4">
    <source>
        <dbReference type="ARBA" id="ARBA00022833"/>
    </source>
</evidence>
<keyword evidence="5" id="KW-0238">DNA-binding</keyword>
<sequence length="415" mass="47164">MLQFARSTFFREVEEDIPEIPQHKFNFVEYDQLSSRVDINDILSDVIGRLISIKGVEESNVGNRVVKRRNLTIQNIREESLGITLWGEIGQNFDENAVQQMSEPVIIAFTAMATKQYLGGLYVASTSATSFYFEPTIAESEKIKRRFSHSIQGIDFITPSTEKPTTLEEQKTMNRLMIAELRCLDPYQNQDQKFTTKATITQIDAQQGWFYNACPRCYRRVRQSGTSWWCDTHAYLTTIPISWYKINARIEDSTGGINIVMLGKTVQSLVNKACSILTIQEGYTDPNIIPPLIDQLKGMSKIFLIQFRPRGAFIDATIVKTFDDDESQMLLPAPPVQSPKHIPQPLTSLDPQTPLPETKKGVKKQLFITESTTEEIQSSPQQHPSSTEIQTSFADPSKKRKESRSDEKGKKIRHG</sequence>
<dbReference type="PANTHER" id="PTHR47165:SF4">
    <property type="entry name" value="OS03G0429900 PROTEIN"/>
    <property type="match status" value="1"/>
</dbReference>
<keyword evidence="9" id="KW-1185">Reference proteome</keyword>
<dbReference type="InterPro" id="IPR047192">
    <property type="entry name" value="Euk_RPA1_DBD_C"/>
</dbReference>
<dbReference type="Gene3D" id="2.40.50.140">
    <property type="entry name" value="Nucleic acid-binding proteins"/>
    <property type="match status" value="2"/>
</dbReference>
<evidence type="ECO:0000256" key="1">
    <source>
        <dbReference type="ARBA" id="ARBA00005690"/>
    </source>
</evidence>
<evidence type="ECO:0000259" key="7">
    <source>
        <dbReference type="Pfam" id="PF08646"/>
    </source>
</evidence>
<dbReference type="CDD" id="cd04476">
    <property type="entry name" value="RPA1_DBD_C"/>
    <property type="match status" value="1"/>
</dbReference>
<feature type="domain" description="Replication factor A C-terminal" evidence="7">
    <location>
        <begin position="194"/>
        <end position="300"/>
    </location>
</feature>
<dbReference type="InterPro" id="IPR012340">
    <property type="entry name" value="NA-bd_OB-fold"/>
</dbReference>
<comment type="caution">
    <text evidence="8">The sequence shown here is derived from an EMBL/GenBank/DDBJ whole genome shotgun (WGS) entry which is preliminary data.</text>
</comment>
<dbReference type="GO" id="GO:0003677">
    <property type="term" value="F:DNA binding"/>
    <property type="evidence" value="ECO:0007669"/>
    <property type="project" value="UniProtKB-KW"/>
</dbReference>
<comment type="similarity">
    <text evidence="1">Belongs to the replication factor A protein 1 family.</text>
</comment>
<dbReference type="AlphaFoldDB" id="A0AA88DWL1"/>
<dbReference type="GO" id="GO:0008270">
    <property type="term" value="F:zinc ion binding"/>
    <property type="evidence" value="ECO:0007669"/>
    <property type="project" value="UniProtKB-KW"/>
</dbReference>
<accession>A0AA88DWL1</accession>
<protein>
    <recommendedName>
        <fullName evidence="7">Replication factor A C-terminal domain-containing protein</fullName>
    </recommendedName>
</protein>
<gene>
    <name evidence="8" type="ORF">TIFTF001_032607</name>
</gene>
<organism evidence="8 9">
    <name type="scientific">Ficus carica</name>
    <name type="common">Common fig</name>
    <dbReference type="NCBI Taxonomy" id="3494"/>
    <lineage>
        <taxon>Eukaryota</taxon>
        <taxon>Viridiplantae</taxon>
        <taxon>Streptophyta</taxon>
        <taxon>Embryophyta</taxon>
        <taxon>Tracheophyta</taxon>
        <taxon>Spermatophyta</taxon>
        <taxon>Magnoliopsida</taxon>
        <taxon>eudicotyledons</taxon>
        <taxon>Gunneridae</taxon>
        <taxon>Pentapetalae</taxon>
        <taxon>rosids</taxon>
        <taxon>fabids</taxon>
        <taxon>Rosales</taxon>
        <taxon>Moraceae</taxon>
        <taxon>Ficeae</taxon>
        <taxon>Ficus</taxon>
    </lineage>
</organism>
<dbReference type="Proteomes" id="UP001187192">
    <property type="component" value="Unassembled WGS sequence"/>
</dbReference>
<dbReference type="Pfam" id="PF08646">
    <property type="entry name" value="Rep_fac-A_C"/>
    <property type="match status" value="1"/>
</dbReference>
<dbReference type="CDD" id="cd04481">
    <property type="entry name" value="RPA1_DBD_B_like"/>
    <property type="match status" value="1"/>
</dbReference>
<feature type="compositionally biased region" description="Polar residues" evidence="6">
    <location>
        <begin position="368"/>
        <end position="394"/>
    </location>
</feature>
<dbReference type="InterPro" id="IPR013955">
    <property type="entry name" value="Rep_factor-A_C"/>
</dbReference>
<evidence type="ECO:0000256" key="5">
    <source>
        <dbReference type="ARBA" id="ARBA00023125"/>
    </source>
</evidence>
<evidence type="ECO:0000256" key="2">
    <source>
        <dbReference type="ARBA" id="ARBA00022723"/>
    </source>
</evidence>
<name>A0AA88DWL1_FICCA</name>
<reference evidence="8" key="1">
    <citation type="submission" date="2023-07" db="EMBL/GenBank/DDBJ databases">
        <title>draft genome sequence of fig (Ficus carica).</title>
        <authorList>
            <person name="Takahashi T."/>
            <person name="Nishimura K."/>
        </authorList>
    </citation>
    <scope>NUCLEOTIDE SEQUENCE</scope>
</reference>
<keyword evidence="4" id="KW-0862">Zinc</keyword>
<keyword evidence="3" id="KW-0863">Zinc-finger</keyword>
<evidence type="ECO:0000256" key="3">
    <source>
        <dbReference type="ARBA" id="ARBA00022771"/>
    </source>
</evidence>
<dbReference type="EMBL" id="BTGU01000151">
    <property type="protein sequence ID" value="GMN63527.1"/>
    <property type="molecule type" value="Genomic_DNA"/>
</dbReference>
<dbReference type="SUPFAM" id="SSF50249">
    <property type="entry name" value="Nucleic acid-binding proteins"/>
    <property type="match status" value="2"/>
</dbReference>